<protein>
    <submittedName>
        <fullName evidence="3">Alpha/beta hydrolase</fullName>
    </submittedName>
</protein>
<dbReference type="RefSeq" id="WP_344017599.1">
    <property type="nucleotide sequence ID" value="NZ_BAAAJK010000001.1"/>
</dbReference>
<sequence length="285" mass="29868">MPHSQGTPGHVRTRDGRTLFLQRTPGPPGMPTVVLEAGMGATRSSWAAVQRAIAGRAPVVVYDRSGLGRSAPDPGPRILHRLAMDLNDVLDRIGADRYLLAGHSWGGPVARVAVAARPERVAGLVLVDPTDEGCELYFTRAFAVQERITAALLPALARTGLLRRASAPMRRGLPADAAADLRAEWLSPAGVAGHLAEAASTVTDLRALRADPPDTGAVPVTVISGTAATGTGRRVRAALNAAHAVRAALGPERRHVLALRSGHLVPVTEPDLVAGEILRLAGRRP</sequence>
<evidence type="ECO:0000313" key="4">
    <source>
        <dbReference type="Proteomes" id="UP001501414"/>
    </source>
</evidence>
<keyword evidence="3" id="KW-0378">Hydrolase</keyword>
<dbReference type="EMBL" id="BAAAJK010000001">
    <property type="protein sequence ID" value="GAA1379418.1"/>
    <property type="molecule type" value="Genomic_DNA"/>
</dbReference>
<evidence type="ECO:0000256" key="1">
    <source>
        <dbReference type="SAM" id="MobiDB-lite"/>
    </source>
</evidence>
<dbReference type="PANTHER" id="PTHR43433:SF5">
    <property type="entry name" value="AB HYDROLASE-1 DOMAIN-CONTAINING PROTEIN"/>
    <property type="match status" value="1"/>
</dbReference>
<dbReference type="Proteomes" id="UP001501414">
    <property type="component" value="Unassembled WGS sequence"/>
</dbReference>
<dbReference type="InterPro" id="IPR050471">
    <property type="entry name" value="AB_hydrolase"/>
</dbReference>
<dbReference type="Pfam" id="PF00561">
    <property type="entry name" value="Abhydrolase_1"/>
    <property type="match status" value="1"/>
</dbReference>
<dbReference type="InterPro" id="IPR000073">
    <property type="entry name" value="AB_hydrolase_1"/>
</dbReference>
<dbReference type="Gene3D" id="3.40.50.1820">
    <property type="entry name" value="alpha/beta hydrolase"/>
    <property type="match status" value="1"/>
</dbReference>
<organism evidence="3 4">
    <name type="scientific">Pseudonocardia kongjuensis</name>
    <dbReference type="NCBI Taxonomy" id="102227"/>
    <lineage>
        <taxon>Bacteria</taxon>
        <taxon>Bacillati</taxon>
        <taxon>Actinomycetota</taxon>
        <taxon>Actinomycetes</taxon>
        <taxon>Pseudonocardiales</taxon>
        <taxon>Pseudonocardiaceae</taxon>
        <taxon>Pseudonocardia</taxon>
    </lineage>
</organism>
<feature type="region of interest" description="Disordered" evidence="1">
    <location>
        <begin position="1"/>
        <end position="27"/>
    </location>
</feature>
<dbReference type="GO" id="GO:0016787">
    <property type="term" value="F:hydrolase activity"/>
    <property type="evidence" value="ECO:0007669"/>
    <property type="project" value="UniProtKB-KW"/>
</dbReference>
<keyword evidence="4" id="KW-1185">Reference proteome</keyword>
<dbReference type="PANTHER" id="PTHR43433">
    <property type="entry name" value="HYDROLASE, ALPHA/BETA FOLD FAMILY PROTEIN"/>
    <property type="match status" value="1"/>
</dbReference>
<name>A0ABN1XIU5_9PSEU</name>
<reference evidence="3 4" key="1">
    <citation type="journal article" date="2019" name="Int. J. Syst. Evol. Microbiol.">
        <title>The Global Catalogue of Microorganisms (GCM) 10K type strain sequencing project: providing services to taxonomists for standard genome sequencing and annotation.</title>
        <authorList>
            <consortium name="The Broad Institute Genomics Platform"/>
            <consortium name="The Broad Institute Genome Sequencing Center for Infectious Disease"/>
            <person name="Wu L."/>
            <person name="Ma J."/>
        </authorList>
    </citation>
    <scope>NUCLEOTIDE SEQUENCE [LARGE SCALE GENOMIC DNA]</scope>
    <source>
        <strain evidence="3 4">JCM 11896</strain>
    </source>
</reference>
<feature type="domain" description="AB hydrolase-1" evidence="2">
    <location>
        <begin position="31"/>
        <end position="129"/>
    </location>
</feature>
<accession>A0ABN1XIU5</accession>
<evidence type="ECO:0000313" key="3">
    <source>
        <dbReference type="EMBL" id="GAA1379418.1"/>
    </source>
</evidence>
<proteinExistence type="predicted"/>
<evidence type="ECO:0000259" key="2">
    <source>
        <dbReference type="Pfam" id="PF00561"/>
    </source>
</evidence>
<dbReference type="SUPFAM" id="SSF53474">
    <property type="entry name" value="alpha/beta-Hydrolases"/>
    <property type="match status" value="1"/>
</dbReference>
<comment type="caution">
    <text evidence="3">The sequence shown here is derived from an EMBL/GenBank/DDBJ whole genome shotgun (WGS) entry which is preliminary data.</text>
</comment>
<dbReference type="InterPro" id="IPR029058">
    <property type="entry name" value="AB_hydrolase_fold"/>
</dbReference>
<gene>
    <name evidence="3" type="ORF">GCM10009613_02040</name>
</gene>